<reference evidence="2 3" key="1">
    <citation type="submission" date="2019-10" db="EMBL/GenBank/DDBJ databases">
        <title>Rubrobacter sp nov SCSIO 52090 isolated from a deep-sea sediment in the South China Sea.</title>
        <authorList>
            <person name="Chen R.W."/>
        </authorList>
    </citation>
    <scope>NUCLEOTIDE SEQUENCE [LARGE SCALE GENOMIC DNA]</scope>
    <source>
        <strain evidence="2 3">SCSIO 52909</strain>
    </source>
</reference>
<dbReference type="PANTHER" id="PTHR47152">
    <property type="entry name" value="SLR2084 PROTEIN-RELATED"/>
    <property type="match status" value="1"/>
</dbReference>
<dbReference type="InterPro" id="IPR011335">
    <property type="entry name" value="Restrct_endonuc-II-like"/>
</dbReference>
<gene>
    <name evidence="2" type="ORF">GBA63_20690</name>
</gene>
<keyword evidence="2" id="KW-0378">Hydrolase</keyword>
<evidence type="ECO:0000259" key="1">
    <source>
        <dbReference type="Pfam" id="PF05685"/>
    </source>
</evidence>
<dbReference type="GO" id="GO:0004519">
    <property type="term" value="F:endonuclease activity"/>
    <property type="evidence" value="ECO:0007669"/>
    <property type="project" value="UniProtKB-KW"/>
</dbReference>
<keyword evidence="2" id="KW-0255">Endonuclease</keyword>
<dbReference type="Proteomes" id="UP000501452">
    <property type="component" value="Chromosome"/>
</dbReference>
<dbReference type="Pfam" id="PF05685">
    <property type="entry name" value="Uma2"/>
    <property type="match status" value="1"/>
</dbReference>
<dbReference type="Gene3D" id="3.90.1570.10">
    <property type="entry name" value="tt1808, chain A"/>
    <property type="match status" value="1"/>
</dbReference>
<dbReference type="SUPFAM" id="SSF52980">
    <property type="entry name" value="Restriction endonuclease-like"/>
    <property type="match status" value="1"/>
</dbReference>
<dbReference type="InterPro" id="IPR012296">
    <property type="entry name" value="Nuclease_put_TT1808"/>
</dbReference>
<feature type="domain" description="Putative restriction endonuclease" evidence="1">
    <location>
        <begin position="19"/>
        <end position="180"/>
    </location>
</feature>
<protein>
    <submittedName>
        <fullName evidence="2">Uma2 family endonuclease</fullName>
    </submittedName>
</protein>
<name>A0A6G8QE61_9ACTN</name>
<dbReference type="KEGG" id="rub:GBA63_20690"/>
<accession>A0A6G8QE61</accession>
<evidence type="ECO:0000313" key="2">
    <source>
        <dbReference type="EMBL" id="QIN84794.1"/>
    </source>
</evidence>
<dbReference type="RefSeq" id="WP_166179338.1">
    <property type="nucleotide sequence ID" value="NZ_CP045119.1"/>
</dbReference>
<sequence>METVKSPAEQKVILHNASWETYERLMDERGDRRVPRFTYDRGELEIMSPSTERESIACFLELLVALVAGETDVNAYGVGSTTFKREDLERGFEPDACFYVQNEERIRGKPRIELGIDPPPDLVIEVDITSPSLSKFSVCARIGVPEIWRHDGERASVFVLREGGYAEVAMSEVLPSLSGPVLSRFVEESRSLGSAAWIREVRGWARSNAGASG</sequence>
<dbReference type="CDD" id="cd06260">
    <property type="entry name" value="DUF820-like"/>
    <property type="match status" value="1"/>
</dbReference>
<keyword evidence="3" id="KW-1185">Reference proteome</keyword>
<dbReference type="AlphaFoldDB" id="A0A6G8QE61"/>
<proteinExistence type="predicted"/>
<evidence type="ECO:0000313" key="3">
    <source>
        <dbReference type="Proteomes" id="UP000501452"/>
    </source>
</evidence>
<dbReference type="PANTHER" id="PTHR47152:SF2">
    <property type="entry name" value="SLR2084 PROTEIN"/>
    <property type="match status" value="1"/>
</dbReference>
<keyword evidence="2" id="KW-0540">Nuclease</keyword>
<organism evidence="2 3">
    <name type="scientific">Rubrobacter tropicus</name>
    <dbReference type="NCBI Taxonomy" id="2653851"/>
    <lineage>
        <taxon>Bacteria</taxon>
        <taxon>Bacillati</taxon>
        <taxon>Actinomycetota</taxon>
        <taxon>Rubrobacteria</taxon>
        <taxon>Rubrobacterales</taxon>
        <taxon>Rubrobacteraceae</taxon>
        <taxon>Rubrobacter</taxon>
    </lineage>
</organism>
<dbReference type="EMBL" id="CP045119">
    <property type="protein sequence ID" value="QIN84794.1"/>
    <property type="molecule type" value="Genomic_DNA"/>
</dbReference>
<dbReference type="InterPro" id="IPR008538">
    <property type="entry name" value="Uma2"/>
</dbReference>